<dbReference type="EMBL" id="KN837250">
    <property type="protein sequence ID" value="KIJ30990.1"/>
    <property type="molecule type" value="Genomic_DNA"/>
</dbReference>
<protein>
    <submittedName>
        <fullName evidence="2">Uncharacterized protein</fullName>
    </submittedName>
</protein>
<feature type="compositionally biased region" description="Acidic residues" evidence="1">
    <location>
        <begin position="290"/>
        <end position="299"/>
    </location>
</feature>
<reference evidence="2 3" key="1">
    <citation type="submission" date="2014-06" db="EMBL/GenBank/DDBJ databases">
        <title>Evolutionary Origins and Diversification of the Mycorrhizal Mutualists.</title>
        <authorList>
            <consortium name="DOE Joint Genome Institute"/>
            <consortium name="Mycorrhizal Genomics Consortium"/>
            <person name="Kohler A."/>
            <person name="Kuo A."/>
            <person name="Nagy L.G."/>
            <person name="Floudas D."/>
            <person name="Copeland A."/>
            <person name="Barry K.W."/>
            <person name="Cichocki N."/>
            <person name="Veneault-Fourrey C."/>
            <person name="LaButti K."/>
            <person name="Lindquist E.A."/>
            <person name="Lipzen A."/>
            <person name="Lundell T."/>
            <person name="Morin E."/>
            <person name="Murat C."/>
            <person name="Riley R."/>
            <person name="Ohm R."/>
            <person name="Sun H."/>
            <person name="Tunlid A."/>
            <person name="Henrissat B."/>
            <person name="Grigoriev I.V."/>
            <person name="Hibbett D.S."/>
            <person name="Martin F."/>
        </authorList>
    </citation>
    <scope>NUCLEOTIDE SEQUENCE [LARGE SCALE GENOMIC DNA]</scope>
    <source>
        <strain evidence="2 3">SS14</strain>
    </source>
</reference>
<gene>
    <name evidence="2" type="ORF">M422DRAFT_267407</name>
</gene>
<accession>A0A0C9V0R5</accession>
<evidence type="ECO:0000256" key="1">
    <source>
        <dbReference type="SAM" id="MobiDB-lite"/>
    </source>
</evidence>
<evidence type="ECO:0000313" key="3">
    <source>
        <dbReference type="Proteomes" id="UP000054279"/>
    </source>
</evidence>
<dbReference type="OrthoDB" id="3248009at2759"/>
<name>A0A0C9V0R5_SPHS4</name>
<feature type="region of interest" description="Disordered" evidence="1">
    <location>
        <begin position="290"/>
        <end position="314"/>
    </location>
</feature>
<organism evidence="2 3">
    <name type="scientific">Sphaerobolus stellatus (strain SS14)</name>
    <dbReference type="NCBI Taxonomy" id="990650"/>
    <lineage>
        <taxon>Eukaryota</taxon>
        <taxon>Fungi</taxon>
        <taxon>Dikarya</taxon>
        <taxon>Basidiomycota</taxon>
        <taxon>Agaricomycotina</taxon>
        <taxon>Agaricomycetes</taxon>
        <taxon>Phallomycetidae</taxon>
        <taxon>Geastrales</taxon>
        <taxon>Sphaerobolaceae</taxon>
        <taxon>Sphaerobolus</taxon>
    </lineage>
</organism>
<proteinExistence type="predicted"/>
<dbReference type="AlphaFoldDB" id="A0A0C9V0R5"/>
<sequence length="338" mass="38435">MSVRTLIEHGQKVQHKINQQKHASSKDCMKLADKTNKETHMQKRRKLSHSLEDAMIEAIHLSVGKFTYMNMMWLRHPEQLTDLSLAADYDPMKCFNSLDGKLQGQLRELQQAVTSKFHEVFTNILFWKEFKSQMQQQHSNSITHIRHTVGASIFDCKPSELDTATARMKFKEDIRFIEEADGTTRYKSLCPILYKDYEGHHEKRKIFLNRSLFQIYTALVCGSIAVTRKTDASGRPTLEDIWGLKSTGITPGAIAACAIYHFYHHAENTTVRAMASVVDQENTDALDEIGVDSGAEDSETSTNGSQKPDMKSGNELQKMITSHPQALVNQTQIRMVQL</sequence>
<evidence type="ECO:0000313" key="2">
    <source>
        <dbReference type="EMBL" id="KIJ30990.1"/>
    </source>
</evidence>
<dbReference type="HOGENOM" id="CLU_031744_3_0_1"/>
<dbReference type="Proteomes" id="UP000054279">
    <property type="component" value="Unassembled WGS sequence"/>
</dbReference>
<keyword evidence="3" id="KW-1185">Reference proteome</keyword>